<dbReference type="InterPro" id="IPR015422">
    <property type="entry name" value="PyrdxlP-dep_Trfase_small"/>
</dbReference>
<keyword evidence="4 5" id="KW-0663">Pyridoxal phosphate</keyword>
<evidence type="ECO:0000256" key="1">
    <source>
        <dbReference type="ARBA" id="ARBA00001933"/>
    </source>
</evidence>
<evidence type="ECO:0000256" key="3">
    <source>
        <dbReference type="ARBA" id="ARBA00022679"/>
    </source>
</evidence>
<keyword evidence="2 7" id="KW-0032">Aminotransferase</keyword>
<dbReference type="GO" id="GO:0008483">
    <property type="term" value="F:transaminase activity"/>
    <property type="evidence" value="ECO:0007669"/>
    <property type="project" value="UniProtKB-KW"/>
</dbReference>
<dbReference type="GO" id="GO:0030170">
    <property type="term" value="F:pyridoxal phosphate binding"/>
    <property type="evidence" value="ECO:0007669"/>
    <property type="project" value="InterPro"/>
</dbReference>
<dbReference type="Gene3D" id="3.40.640.10">
    <property type="entry name" value="Type I PLP-dependent aspartate aminotransferase-like (Major domain)"/>
    <property type="match status" value="1"/>
</dbReference>
<organism evidence="7 8">
    <name type="scientific">Mycolicibacterium celeriflavum</name>
    <name type="common">Mycobacterium celeriflavum</name>
    <dbReference type="NCBI Taxonomy" id="1249101"/>
    <lineage>
        <taxon>Bacteria</taxon>
        <taxon>Bacillati</taxon>
        <taxon>Actinomycetota</taxon>
        <taxon>Actinomycetes</taxon>
        <taxon>Mycobacteriales</taxon>
        <taxon>Mycobacteriaceae</taxon>
        <taxon>Mycolicibacterium</taxon>
    </lineage>
</organism>
<evidence type="ECO:0000256" key="4">
    <source>
        <dbReference type="ARBA" id="ARBA00022898"/>
    </source>
</evidence>
<dbReference type="InterPro" id="IPR015424">
    <property type="entry name" value="PyrdxlP-dep_Trfase"/>
</dbReference>
<dbReference type="InterPro" id="IPR015421">
    <property type="entry name" value="PyrdxlP-dep_Trfase_major"/>
</dbReference>
<dbReference type="SUPFAM" id="SSF53383">
    <property type="entry name" value="PLP-dependent transferases"/>
    <property type="match status" value="1"/>
</dbReference>
<dbReference type="Gene3D" id="3.90.1150.10">
    <property type="entry name" value="Aspartate Aminotransferase, domain 1"/>
    <property type="match status" value="1"/>
</dbReference>
<proteinExistence type="inferred from homology"/>
<accession>A0A1X0BYQ8</accession>
<dbReference type="OrthoDB" id="9809616at2"/>
<dbReference type="InterPro" id="IPR050106">
    <property type="entry name" value="HistidinolP_aminotransfase"/>
</dbReference>
<evidence type="ECO:0000259" key="6">
    <source>
        <dbReference type="Pfam" id="PF00155"/>
    </source>
</evidence>
<dbReference type="KEGG" id="mcee:MCEL_22670"/>
<reference evidence="7 8" key="1">
    <citation type="journal article" date="2019" name="Emerg. Microbes Infect.">
        <title>Comprehensive subspecies identification of 175 nontuberculous mycobacteria species based on 7547 genomic profiles.</title>
        <authorList>
            <person name="Matsumoto Y."/>
            <person name="Kinjo T."/>
            <person name="Motooka D."/>
            <person name="Nabeya D."/>
            <person name="Jung N."/>
            <person name="Uechi K."/>
            <person name="Horii T."/>
            <person name="Iida T."/>
            <person name="Fujita J."/>
            <person name="Nakamura S."/>
        </authorList>
    </citation>
    <scope>NUCLEOTIDE SEQUENCE [LARGE SCALE GENOMIC DNA]</scope>
    <source>
        <strain evidence="7 8">JCM 18439</strain>
    </source>
</reference>
<dbReference type="CDD" id="cd00609">
    <property type="entry name" value="AAT_like"/>
    <property type="match status" value="1"/>
</dbReference>
<evidence type="ECO:0000313" key="8">
    <source>
        <dbReference type="Proteomes" id="UP000466431"/>
    </source>
</evidence>
<evidence type="ECO:0000256" key="5">
    <source>
        <dbReference type="RuleBase" id="RU003693"/>
    </source>
</evidence>
<evidence type="ECO:0000313" key="7">
    <source>
        <dbReference type="EMBL" id="BBY43972.1"/>
    </source>
</evidence>
<evidence type="ECO:0000256" key="2">
    <source>
        <dbReference type="ARBA" id="ARBA00022576"/>
    </source>
</evidence>
<feature type="domain" description="Aminotransferase class I/classII large" evidence="6">
    <location>
        <begin position="21"/>
        <end position="338"/>
    </location>
</feature>
<dbReference type="STRING" id="1249101.BST21_06795"/>
<dbReference type="PANTHER" id="PTHR43643">
    <property type="entry name" value="HISTIDINOL-PHOSPHATE AMINOTRANSFERASE 2"/>
    <property type="match status" value="1"/>
</dbReference>
<dbReference type="PANTHER" id="PTHR43643:SF3">
    <property type="entry name" value="HISTIDINOL-PHOSPHATE AMINOTRANSFERASE"/>
    <property type="match status" value="1"/>
</dbReference>
<protein>
    <submittedName>
        <fullName evidence="7">Aspartate aminotransferase</fullName>
    </submittedName>
</protein>
<sequence>MATPGFSGLEAVGALPSATNPMALSLNENPFPPLPSVRSALIASIESANRYPEYLPERLRSLVAERIGVRDEQVVIGAGATGVIMQVLQAVTSPGDTMVTASPTFDGYPVFAQMSRLKSVTVALDAHGHHDLDAMASAAAAARVVVVCRPHNPSGTVETAADLERFLRRVPPDTVVLLDEAYVEFLPPECRIDTVALVARHPNVVVLRTFSKAYGLAGLRIGYGFCAPGLARRLWAMQLPFGIAITSLVAVAASFDAEAELRQRIRMIASERRYLRMRLRSMGVYSTESNANFVYLPECGRCWKEVFDTIGMRVRHYADGGVRITVGDRKSTRAVVAAVAQAVDRKPVTASTNAV</sequence>
<dbReference type="Pfam" id="PF00155">
    <property type="entry name" value="Aminotran_1_2"/>
    <property type="match status" value="1"/>
</dbReference>
<dbReference type="InterPro" id="IPR004839">
    <property type="entry name" value="Aminotransferase_I/II_large"/>
</dbReference>
<dbReference type="Proteomes" id="UP000466431">
    <property type="component" value="Chromosome"/>
</dbReference>
<dbReference type="PROSITE" id="PS00599">
    <property type="entry name" value="AA_TRANSFER_CLASS_2"/>
    <property type="match status" value="1"/>
</dbReference>
<dbReference type="EMBL" id="AP022591">
    <property type="protein sequence ID" value="BBY43972.1"/>
    <property type="molecule type" value="Genomic_DNA"/>
</dbReference>
<keyword evidence="3 7" id="KW-0808">Transferase</keyword>
<dbReference type="InterPro" id="IPR001917">
    <property type="entry name" value="Aminotrans_II_pyridoxalP_BS"/>
</dbReference>
<comment type="similarity">
    <text evidence="5">Belongs to the class-II pyridoxal-phosphate-dependent aminotransferase family.</text>
</comment>
<gene>
    <name evidence="7" type="ORF">MCEL_22670</name>
</gene>
<comment type="cofactor">
    <cofactor evidence="1 5">
        <name>pyridoxal 5'-phosphate</name>
        <dbReference type="ChEBI" id="CHEBI:597326"/>
    </cofactor>
</comment>
<name>A0A1X0BYQ8_MYCCF</name>
<keyword evidence="8" id="KW-1185">Reference proteome</keyword>
<dbReference type="AlphaFoldDB" id="A0A1X0BYQ8"/>
<dbReference type="RefSeq" id="WP_083001130.1">
    <property type="nucleotide sequence ID" value="NZ_AP022591.1"/>
</dbReference>